<keyword evidence="5" id="KW-0032">Aminotransferase</keyword>
<dbReference type="InterPro" id="IPR015424">
    <property type="entry name" value="PyrdxlP-dep_Trfase"/>
</dbReference>
<dbReference type="InterPro" id="IPR012749">
    <property type="entry name" value="WecE-like"/>
</dbReference>
<organism evidence="5 6">
    <name type="scientific">Chryseobacterium cheonjiense</name>
    <dbReference type="NCBI Taxonomy" id="2728845"/>
    <lineage>
        <taxon>Bacteria</taxon>
        <taxon>Pseudomonadati</taxon>
        <taxon>Bacteroidota</taxon>
        <taxon>Flavobacteriia</taxon>
        <taxon>Flavobacteriales</taxon>
        <taxon>Weeksellaceae</taxon>
        <taxon>Chryseobacterium group</taxon>
        <taxon>Chryseobacterium</taxon>
    </lineage>
</organism>
<dbReference type="PANTHER" id="PTHR30244:SF34">
    <property type="entry name" value="DTDP-4-AMINO-4,6-DIDEOXYGALACTOSE TRANSAMINASE"/>
    <property type="match status" value="1"/>
</dbReference>
<dbReference type="Gene3D" id="3.40.640.10">
    <property type="entry name" value="Type I PLP-dependent aspartate aminotransferase-like (Major domain)"/>
    <property type="match status" value="1"/>
</dbReference>
<feature type="modified residue" description="N6-(pyridoxal phosphate)lysine" evidence="3">
    <location>
        <position position="186"/>
    </location>
</feature>
<dbReference type="SUPFAM" id="SSF53383">
    <property type="entry name" value="PLP-dependent transferases"/>
    <property type="match status" value="1"/>
</dbReference>
<dbReference type="Proteomes" id="UP000552615">
    <property type="component" value="Unassembled WGS sequence"/>
</dbReference>
<dbReference type="PANTHER" id="PTHR30244">
    <property type="entry name" value="TRANSAMINASE"/>
    <property type="match status" value="1"/>
</dbReference>
<comment type="caution">
    <text evidence="5">The sequence shown here is derived from an EMBL/GenBank/DDBJ whole genome shotgun (WGS) entry which is preliminary data.</text>
</comment>
<dbReference type="AlphaFoldDB" id="A0A7Y0A7A1"/>
<evidence type="ECO:0000256" key="2">
    <source>
        <dbReference type="PIRSR" id="PIRSR000390-1"/>
    </source>
</evidence>
<reference evidence="5 6" key="1">
    <citation type="submission" date="2020-04" db="EMBL/GenBank/DDBJ databases">
        <title>Chryseobacterium sp. RJ-7-14 sp. nov., isolated from Jeju soil.</title>
        <authorList>
            <person name="Dahal R.H."/>
            <person name="Chaudhary D.K."/>
        </authorList>
    </citation>
    <scope>NUCLEOTIDE SEQUENCE [LARGE SCALE GENOMIC DNA]</scope>
    <source>
        <strain evidence="5 6">RJ-7-14</strain>
    </source>
</reference>
<proteinExistence type="inferred from homology"/>
<protein>
    <submittedName>
        <fullName evidence="5">dTDP-4-amino-4,6-dideoxygalactose transaminase</fullName>
        <ecNumber evidence="5">2.6.1.59</ecNumber>
    </submittedName>
</protein>
<dbReference type="InterPro" id="IPR000653">
    <property type="entry name" value="DegT/StrS_aminotransferase"/>
</dbReference>
<dbReference type="CDD" id="cd00616">
    <property type="entry name" value="AHBA_syn"/>
    <property type="match status" value="1"/>
</dbReference>
<evidence type="ECO:0000256" key="4">
    <source>
        <dbReference type="RuleBase" id="RU004508"/>
    </source>
</evidence>
<name>A0A7Y0A7A1_9FLAO</name>
<keyword evidence="5" id="KW-0808">Transferase</keyword>
<dbReference type="GO" id="GO:0019180">
    <property type="term" value="F:dTDP-4-amino-4,6-dideoxygalactose transaminase activity"/>
    <property type="evidence" value="ECO:0007669"/>
    <property type="project" value="UniProtKB-EC"/>
</dbReference>
<keyword evidence="3 4" id="KW-0663">Pyridoxal phosphate</keyword>
<dbReference type="Pfam" id="PF01041">
    <property type="entry name" value="DegT_DnrJ_EryC1"/>
    <property type="match status" value="1"/>
</dbReference>
<keyword evidence="6" id="KW-1185">Reference proteome</keyword>
<dbReference type="FunFam" id="3.40.640.10:FF:000037">
    <property type="entry name" value="dTDP-4-amino-4,6-dideoxygalactose transaminase"/>
    <property type="match status" value="1"/>
</dbReference>
<dbReference type="GO" id="GO:0000271">
    <property type="term" value="P:polysaccharide biosynthetic process"/>
    <property type="evidence" value="ECO:0007669"/>
    <property type="project" value="TreeGrafter"/>
</dbReference>
<evidence type="ECO:0000256" key="1">
    <source>
        <dbReference type="ARBA" id="ARBA00037999"/>
    </source>
</evidence>
<dbReference type="InterPro" id="IPR015421">
    <property type="entry name" value="PyrdxlP-dep_Trfase_major"/>
</dbReference>
<gene>
    <name evidence="5" type="primary">rffA</name>
    <name evidence="5" type="synonym">fcnA</name>
    <name evidence="5" type="synonym">wecE</name>
    <name evidence="5" type="ORF">HHL20_11795</name>
</gene>
<feature type="active site" description="Proton acceptor" evidence="2">
    <location>
        <position position="186"/>
    </location>
</feature>
<accession>A0A7Y0A7A1</accession>
<evidence type="ECO:0000313" key="5">
    <source>
        <dbReference type="EMBL" id="NML58027.1"/>
    </source>
</evidence>
<dbReference type="EMBL" id="JABBGF010000002">
    <property type="protein sequence ID" value="NML58027.1"/>
    <property type="molecule type" value="Genomic_DNA"/>
</dbReference>
<dbReference type="Gene3D" id="3.90.1150.10">
    <property type="entry name" value="Aspartate Aminotransferase, domain 1"/>
    <property type="match status" value="1"/>
</dbReference>
<dbReference type="NCBIfam" id="TIGR02379">
    <property type="entry name" value="ECA_wecE"/>
    <property type="match status" value="1"/>
</dbReference>
<dbReference type="PIRSF" id="PIRSF000390">
    <property type="entry name" value="PLP_StrS"/>
    <property type="match status" value="1"/>
</dbReference>
<sequence length="384" mass="43694">MIPFNKPFIIGKELSYIEEAVKSGKISGDGIFTKKCQTFFEQKYSFPKVLMTTSCTDALEMAAILCDIKPGDEVIVPSYTFVSSANAFALRGAKIVFVDSYPNNPNIDPAEIEKHITKKTKVIVPVHYAGIACDMEEIMNLAHKYNLFVVEDAAQAIDSYYTFSDGTRKALGSIGHFAAFSFHETKNIIAGEGGMIVINDSRYFDRAEIIREKGTNRSAFFRGEVNKYGWVDLGSSFLPSEIISAFLYAQLENLEIIQKKRLEIWNRYQSGLISLQQKGVISLPEIPSYATNNAHMFYIVLNNYEERTGLIQYLKEKDIHPVFHYLSLNKSDFFLADNPEIDIPHSDHFTDCLLRLPFYYELSETEQDRIIELINSYFKVITIS</sequence>
<evidence type="ECO:0000256" key="3">
    <source>
        <dbReference type="PIRSR" id="PIRSR000390-2"/>
    </source>
</evidence>
<comment type="similarity">
    <text evidence="1 4">Belongs to the DegT/DnrJ/EryC1 family.</text>
</comment>
<dbReference type="InterPro" id="IPR015422">
    <property type="entry name" value="PyrdxlP-dep_Trfase_small"/>
</dbReference>
<dbReference type="RefSeq" id="WP_169231390.1">
    <property type="nucleotide sequence ID" value="NZ_JABBGF010000002.1"/>
</dbReference>
<dbReference type="GO" id="GO:0030170">
    <property type="term" value="F:pyridoxal phosphate binding"/>
    <property type="evidence" value="ECO:0007669"/>
    <property type="project" value="TreeGrafter"/>
</dbReference>
<dbReference type="EC" id="2.6.1.59" evidence="5"/>
<evidence type="ECO:0000313" key="6">
    <source>
        <dbReference type="Proteomes" id="UP000552615"/>
    </source>
</evidence>
<dbReference type="NCBIfam" id="NF008687">
    <property type="entry name" value="PRK11706.1"/>
    <property type="match status" value="1"/>
</dbReference>